<protein>
    <submittedName>
        <fullName evidence="3">Uncharacterized protein</fullName>
    </submittedName>
</protein>
<keyword evidence="1" id="KW-0472">Membrane</keyword>
<feature type="non-terminal residue" evidence="3">
    <location>
        <position position="1"/>
    </location>
</feature>
<feature type="signal peptide" evidence="2">
    <location>
        <begin position="1"/>
        <end position="17"/>
    </location>
</feature>
<evidence type="ECO:0000313" key="3">
    <source>
        <dbReference type="EMBL" id="KAE9392700.1"/>
    </source>
</evidence>
<feature type="chain" id="PRO_5025635155" evidence="2">
    <location>
        <begin position="18"/>
        <end position="60"/>
    </location>
</feature>
<proteinExistence type="predicted"/>
<accession>A0A6A4H4P5</accession>
<keyword evidence="1" id="KW-0812">Transmembrane</keyword>
<sequence>SIALLFAGLFALPTIRGIFPGSPALGMCAPHYFVGLVPNLCIISGCVSPILSLLNCLLSY</sequence>
<keyword evidence="4" id="KW-1185">Reference proteome</keyword>
<organism evidence="3 4">
    <name type="scientific">Gymnopus androsaceus JB14</name>
    <dbReference type="NCBI Taxonomy" id="1447944"/>
    <lineage>
        <taxon>Eukaryota</taxon>
        <taxon>Fungi</taxon>
        <taxon>Dikarya</taxon>
        <taxon>Basidiomycota</taxon>
        <taxon>Agaricomycotina</taxon>
        <taxon>Agaricomycetes</taxon>
        <taxon>Agaricomycetidae</taxon>
        <taxon>Agaricales</taxon>
        <taxon>Marasmiineae</taxon>
        <taxon>Omphalotaceae</taxon>
        <taxon>Gymnopus</taxon>
    </lineage>
</organism>
<name>A0A6A4H4P5_9AGAR</name>
<dbReference type="Proteomes" id="UP000799118">
    <property type="component" value="Unassembled WGS sequence"/>
</dbReference>
<evidence type="ECO:0000313" key="4">
    <source>
        <dbReference type="Proteomes" id="UP000799118"/>
    </source>
</evidence>
<gene>
    <name evidence="3" type="ORF">BT96DRAFT_830259</name>
</gene>
<keyword evidence="2" id="KW-0732">Signal</keyword>
<dbReference type="AlphaFoldDB" id="A0A6A4H4P5"/>
<evidence type="ECO:0000256" key="1">
    <source>
        <dbReference type="SAM" id="Phobius"/>
    </source>
</evidence>
<reference evidence="3" key="1">
    <citation type="journal article" date="2019" name="Environ. Microbiol.">
        <title>Fungal ecological strategies reflected in gene transcription - a case study of two litter decomposers.</title>
        <authorList>
            <person name="Barbi F."/>
            <person name="Kohler A."/>
            <person name="Barry K."/>
            <person name="Baskaran P."/>
            <person name="Daum C."/>
            <person name="Fauchery L."/>
            <person name="Ihrmark K."/>
            <person name="Kuo A."/>
            <person name="LaButti K."/>
            <person name="Lipzen A."/>
            <person name="Morin E."/>
            <person name="Grigoriev I.V."/>
            <person name="Henrissat B."/>
            <person name="Lindahl B."/>
            <person name="Martin F."/>
        </authorList>
    </citation>
    <scope>NUCLEOTIDE SEQUENCE</scope>
    <source>
        <strain evidence="3">JB14</strain>
    </source>
</reference>
<keyword evidence="1" id="KW-1133">Transmembrane helix</keyword>
<feature type="transmembrane region" description="Helical" evidence="1">
    <location>
        <begin position="33"/>
        <end position="58"/>
    </location>
</feature>
<dbReference type="EMBL" id="ML769589">
    <property type="protein sequence ID" value="KAE9392700.1"/>
    <property type="molecule type" value="Genomic_DNA"/>
</dbReference>
<dbReference type="OrthoDB" id="2923771at2759"/>
<evidence type="ECO:0000256" key="2">
    <source>
        <dbReference type="SAM" id="SignalP"/>
    </source>
</evidence>